<proteinExistence type="predicted"/>
<protein>
    <submittedName>
        <fullName evidence="2">Uncharacterized protein</fullName>
    </submittedName>
</protein>
<evidence type="ECO:0000256" key="1">
    <source>
        <dbReference type="SAM" id="MobiDB-lite"/>
    </source>
</evidence>
<reference evidence="2" key="1">
    <citation type="submission" date="2019-08" db="EMBL/GenBank/DDBJ databases">
        <authorList>
            <person name="Kucharzyk K."/>
            <person name="Murdoch R.W."/>
            <person name="Higgins S."/>
            <person name="Loffler F."/>
        </authorList>
    </citation>
    <scope>NUCLEOTIDE SEQUENCE</scope>
</reference>
<dbReference type="EMBL" id="VSSQ01031956">
    <property type="protein sequence ID" value="MPM83054.1"/>
    <property type="molecule type" value="Genomic_DNA"/>
</dbReference>
<evidence type="ECO:0000313" key="2">
    <source>
        <dbReference type="EMBL" id="MPM83054.1"/>
    </source>
</evidence>
<dbReference type="AlphaFoldDB" id="A0A645D1F5"/>
<organism evidence="2">
    <name type="scientific">bioreactor metagenome</name>
    <dbReference type="NCBI Taxonomy" id="1076179"/>
    <lineage>
        <taxon>unclassified sequences</taxon>
        <taxon>metagenomes</taxon>
        <taxon>ecological metagenomes</taxon>
    </lineage>
</organism>
<gene>
    <name evidence="2" type="ORF">SDC9_130117</name>
</gene>
<accession>A0A645D1F5</accession>
<sequence length="146" mass="15729">MDERDSLIFIHPNQQGGLAAYTQLLINIGDVGAKGMHTDIHQPGHLPVGPSGTDERQNLPLPGGERFRQDLAHVGSVLPVPCDEHDDPVFDVAGDIFNRERAAEEGEGAAQGSGDTGNPFVHQPLSGLIDVLLERQLILADEENVR</sequence>
<feature type="region of interest" description="Disordered" evidence="1">
    <location>
        <begin position="102"/>
        <end position="121"/>
    </location>
</feature>
<name>A0A645D1F5_9ZZZZ</name>
<comment type="caution">
    <text evidence="2">The sequence shown here is derived from an EMBL/GenBank/DDBJ whole genome shotgun (WGS) entry which is preliminary data.</text>
</comment>